<feature type="region of interest" description="Disordered" evidence="1">
    <location>
        <begin position="114"/>
        <end position="180"/>
    </location>
</feature>
<dbReference type="Pfam" id="PF16158">
    <property type="entry name" value="N_BRCA1_IG"/>
    <property type="match status" value="1"/>
</dbReference>
<keyword evidence="2" id="KW-0472">Membrane</keyword>
<dbReference type="GO" id="GO:0005975">
    <property type="term" value="P:carbohydrate metabolic process"/>
    <property type="evidence" value="ECO:0007669"/>
    <property type="project" value="UniProtKB-ARBA"/>
</dbReference>
<dbReference type="Gene3D" id="2.60.40.10">
    <property type="entry name" value="Immunoglobulins"/>
    <property type="match status" value="1"/>
</dbReference>
<dbReference type="EMBL" id="SZQA01000012">
    <property type="protein sequence ID" value="TKK88142.1"/>
    <property type="molecule type" value="Genomic_DNA"/>
</dbReference>
<keyword evidence="5" id="KW-1185">Reference proteome</keyword>
<proteinExistence type="predicted"/>
<dbReference type="CDD" id="cd14947">
    <property type="entry name" value="NBR1_like"/>
    <property type="match status" value="1"/>
</dbReference>
<feature type="compositionally biased region" description="Low complexity" evidence="1">
    <location>
        <begin position="124"/>
        <end position="165"/>
    </location>
</feature>
<evidence type="ECO:0000256" key="2">
    <source>
        <dbReference type="SAM" id="Phobius"/>
    </source>
</evidence>
<dbReference type="Proteomes" id="UP000308705">
    <property type="component" value="Unassembled WGS sequence"/>
</dbReference>
<feature type="domain" description="Nbr1 FW" evidence="3">
    <location>
        <begin position="233"/>
        <end position="323"/>
    </location>
</feature>
<feature type="transmembrane region" description="Helical" evidence="2">
    <location>
        <begin position="190"/>
        <end position="210"/>
    </location>
</feature>
<keyword evidence="2" id="KW-0812">Transmembrane</keyword>
<comment type="caution">
    <text evidence="4">The sequence shown here is derived from an EMBL/GenBank/DDBJ whole genome shotgun (WGS) entry which is preliminary data.</text>
</comment>
<evidence type="ECO:0000256" key="1">
    <source>
        <dbReference type="SAM" id="MobiDB-lite"/>
    </source>
</evidence>
<dbReference type="AlphaFoldDB" id="A0A4U3MI10"/>
<protein>
    <recommendedName>
        <fullName evidence="3">Nbr1 FW domain-containing protein</fullName>
    </recommendedName>
</protein>
<feature type="compositionally biased region" description="Basic and acidic residues" evidence="1">
    <location>
        <begin position="1"/>
        <end position="18"/>
    </location>
</feature>
<dbReference type="InterPro" id="IPR013783">
    <property type="entry name" value="Ig-like_fold"/>
</dbReference>
<evidence type="ECO:0000313" key="5">
    <source>
        <dbReference type="Proteomes" id="UP000308705"/>
    </source>
</evidence>
<evidence type="ECO:0000259" key="3">
    <source>
        <dbReference type="Pfam" id="PF16158"/>
    </source>
</evidence>
<gene>
    <name evidence="4" type="ORF">FDA94_14580</name>
</gene>
<organism evidence="4 5">
    <name type="scientific">Herbidospora galbida</name>
    <dbReference type="NCBI Taxonomy" id="2575442"/>
    <lineage>
        <taxon>Bacteria</taxon>
        <taxon>Bacillati</taxon>
        <taxon>Actinomycetota</taxon>
        <taxon>Actinomycetes</taxon>
        <taxon>Streptosporangiales</taxon>
        <taxon>Streptosporangiaceae</taxon>
        <taxon>Herbidospora</taxon>
    </lineage>
</organism>
<dbReference type="InterPro" id="IPR032350">
    <property type="entry name" value="Nbr1_FW"/>
</dbReference>
<reference evidence="4 5" key="1">
    <citation type="submission" date="2019-04" db="EMBL/GenBank/DDBJ databases">
        <title>Herbidospora sp. NEAU-GS14.nov., a novel actinomycete isolated from soil.</title>
        <authorList>
            <person name="Han L."/>
        </authorList>
    </citation>
    <scope>NUCLEOTIDE SEQUENCE [LARGE SCALE GENOMIC DNA]</scope>
    <source>
        <strain evidence="4 5">NEAU-GS14</strain>
    </source>
</reference>
<name>A0A4U3MI10_9ACTN</name>
<feature type="region of interest" description="Disordered" evidence="1">
    <location>
        <begin position="1"/>
        <end position="23"/>
    </location>
</feature>
<accession>A0A4U3MI10</accession>
<dbReference type="OrthoDB" id="166850at2"/>
<dbReference type="PANTHER" id="PTHR20930:SF0">
    <property type="entry name" value="PROTEIN ILRUN"/>
    <property type="match status" value="1"/>
</dbReference>
<keyword evidence="2" id="KW-1133">Transmembrane helix</keyword>
<dbReference type="RefSeq" id="WP_137247600.1">
    <property type="nucleotide sequence ID" value="NZ_SZQA01000012.1"/>
</dbReference>
<evidence type="ECO:0000313" key="4">
    <source>
        <dbReference type="EMBL" id="TKK88142.1"/>
    </source>
</evidence>
<dbReference type="PANTHER" id="PTHR20930">
    <property type="entry name" value="OVARIAN CARCINOMA ANTIGEN CA125-RELATED"/>
    <property type="match status" value="1"/>
</dbReference>
<sequence length="333" mass="35040">MRDAQGDRRGRRPNRPDPDAGPVEAFADRLWQLKIAAGDPSFAEMCAQGAAASKSSLAAAAQGRTLPSWAVTWEFVRVLAVGRLGQDQAATEREWRTHWTRTKALTDLTALASHHQGVDPPAPEGVAPSSAVSVPSTDLAPSPAESAAPQGSPSPSTSPTARASSEGPGAGDPEPVASGPRAVSRFRPKVLAAAVVACAVVVAGVFLFSGRSPEPSVATPIALDESVFEADVTIPDGTLVGKGESFEKVWRIKNAGKVEWAGRFLMRVNDTLCAAPRKVGVPRTPPGSSVDIRVTVEAPKTAGACKIFWKMVDAEGRLLFPDKRPIFLDVRVS</sequence>